<evidence type="ECO:0000259" key="2">
    <source>
        <dbReference type="Pfam" id="PF00501"/>
    </source>
</evidence>
<evidence type="ECO:0000259" key="3">
    <source>
        <dbReference type="Pfam" id="PF13193"/>
    </source>
</evidence>
<dbReference type="PANTHER" id="PTHR43352">
    <property type="entry name" value="ACETYL-COA SYNTHETASE"/>
    <property type="match status" value="1"/>
</dbReference>
<dbReference type="InterPro" id="IPR042099">
    <property type="entry name" value="ANL_N_sf"/>
</dbReference>
<dbReference type="GO" id="GO:0044550">
    <property type="term" value="P:secondary metabolite biosynthetic process"/>
    <property type="evidence" value="ECO:0007669"/>
    <property type="project" value="TreeGrafter"/>
</dbReference>
<organism evidence="4 5">
    <name type="scientific">Paracoccus siganidrum</name>
    <dbReference type="NCBI Taxonomy" id="1276757"/>
    <lineage>
        <taxon>Bacteria</taxon>
        <taxon>Pseudomonadati</taxon>
        <taxon>Pseudomonadota</taxon>
        <taxon>Alphaproteobacteria</taxon>
        <taxon>Rhodobacterales</taxon>
        <taxon>Paracoccaceae</taxon>
        <taxon>Paracoccus</taxon>
    </lineage>
</organism>
<keyword evidence="5" id="KW-1185">Reference proteome</keyword>
<sequence length="539" mass="58586">MQRLGPTGHLDSFARDSLPPPQLWPQLDLSGFDYPDWLNAGVELTDHMVERGFGDRTALVGNGRARTYKELTDWTNRLAHALVSDYGVKPGNRVLIRSANNPAMVACWLAATKAGAVVVNTMPMLRTKELGQIIDKAQVSHALCDTRLMDELVAAAKGSQTLETVVGFDGTANHDAELDRAALTKPVKFDAARTGRDDVALLGFTSGSTGVPKATMHFHRDLLIIADGYAKEVLGVTPEDVFMGSPPLAFTFGLGGLAVFPLRFGASAVLLENASPPNMVEIIQKHRATICLTTPTAYRVMLRAMDEGADLSSLRAAVSAGETLPAPVWQEWHDKTGKPILDGIGATEMLHIFITNRFDDSHPGCTGRPVGGYRAKIVDEQGRELPQGELGRLAVIGPTGCRYLDDARQADYVRDGWNLTGDTFWQDEDGRFHFAARSDDIILSSGYNIAGPDVEAALLAHPDVLECAVVGLPDPERGEIVQAHVVLAEGVAPDQGTVERLQRHVKDVIAPYKYPRSVVFRSALPKTESGKIQRFRLKQ</sequence>
<dbReference type="PANTHER" id="PTHR43352:SF1">
    <property type="entry name" value="ANTHRANILATE--COA LIGASE"/>
    <property type="match status" value="1"/>
</dbReference>
<dbReference type="Pfam" id="PF13193">
    <property type="entry name" value="AMP-binding_C"/>
    <property type="match status" value="1"/>
</dbReference>
<gene>
    <name evidence="4" type="ORF">D3P05_11320</name>
</gene>
<protein>
    <submittedName>
        <fullName evidence="4">2-aminobenzoate-CoA ligase</fullName>
    </submittedName>
</protein>
<dbReference type="AlphaFoldDB" id="A0A419A6C3"/>
<feature type="domain" description="AMP-dependent synthetase/ligase" evidence="2">
    <location>
        <begin position="52"/>
        <end position="399"/>
    </location>
</feature>
<keyword evidence="1 4" id="KW-0436">Ligase</keyword>
<evidence type="ECO:0000256" key="1">
    <source>
        <dbReference type="ARBA" id="ARBA00022598"/>
    </source>
</evidence>
<name>A0A419A6C3_9RHOB</name>
<dbReference type="InterPro" id="IPR045851">
    <property type="entry name" value="AMP-bd_C_sf"/>
</dbReference>
<dbReference type="Gene3D" id="3.40.50.12780">
    <property type="entry name" value="N-terminal domain of ligase-like"/>
    <property type="match status" value="1"/>
</dbReference>
<dbReference type="PROSITE" id="PS00455">
    <property type="entry name" value="AMP_BINDING"/>
    <property type="match status" value="1"/>
</dbReference>
<dbReference type="Pfam" id="PF00501">
    <property type="entry name" value="AMP-binding"/>
    <property type="match status" value="1"/>
</dbReference>
<accession>A0A419A6C3</accession>
<feature type="domain" description="AMP-binding enzyme C-terminal" evidence="3">
    <location>
        <begin position="454"/>
        <end position="531"/>
    </location>
</feature>
<dbReference type="OrthoDB" id="9803968at2"/>
<dbReference type="InterPro" id="IPR025110">
    <property type="entry name" value="AMP-bd_C"/>
</dbReference>
<dbReference type="RefSeq" id="WP_119898271.1">
    <property type="nucleotide sequence ID" value="NZ_QNRC01000013.1"/>
</dbReference>
<dbReference type="Proteomes" id="UP000283587">
    <property type="component" value="Unassembled WGS sequence"/>
</dbReference>
<dbReference type="InterPro" id="IPR020845">
    <property type="entry name" value="AMP-binding_CS"/>
</dbReference>
<comment type="caution">
    <text evidence="4">The sequence shown here is derived from an EMBL/GenBank/DDBJ whole genome shotgun (WGS) entry which is preliminary data.</text>
</comment>
<dbReference type="InterPro" id="IPR000873">
    <property type="entry name" value="AMP-dep_synth/lig_dom"/>
</dbReference>
<reference evidence="5" key="1">
    <citation type="submission" date="2018-09" db="EMBL/GenBank/DDBJ databases">
        <title>Paracoccus onubensis nov. sp. a moderate halophilic bacterium isolated from Gruta de las Maravillas (Aracena, Spain).</title>
        <authorList>
            <person name="Jurado V."/>
            <person name="Gutierrez-Patricio S."/>
            <person name="Gonzalez-Pimentel J.L."/>
            <person name="Miller A.Z."/>
            <person name="Laiz L."/>
            <person name="Saiz-Jimenez C."/>
        </authorList>
    </citation>
    <scope>NUCLEOTIDE SEQUENCE [LARGE SCALE GENOMIC DNA]</scope>
    <source>
        <strain evidence="5">DSM 26381</strain>
    </source>
</reference>
<dbReference type="EMBL" id="QZEW01000042">
    <property type="protein sequence ID" value="RJL14180.1"/>
    <property type="molecule type" value="Genomic_DNA"/>
</dbReference>
<dbReference type="GO" id="GO:0016878">
    <property type="term" value="F:acid-thiol ligase activity"/>
    <property type="evidence" value="ECO:0007669"/>
    <property type="project" value="TreeGrafter"/>
</dbReference>
<proteinExistence type="predicted"/>
<evidence type="ECO:0000313" key="5">
    <source>
        <dbReference type="Proteomes" id="UP000283587"/>
    </source>
</evidence>
<dbReference type="SUPFAM" id="SSF56801">
    <property type="entry name" value="Acetyl-CoA synthetase-like"/>
    <property type="match status" value="1"/>
</dbReference>
<dbReference type="Gene3D" id="3.30.300.30">
    <property type="match status" value="1"/>
</dbReference>
<evidence type="ECO:0000313" key="4">
    <source>
        <dbReference type="EMBL" id="RJL14180.1"/>
    </source>
</evidence>